<dbReference type="Gene3D" id="2.40.440.10">
    <property type="entry name" value="L,D-transpeptidase catalytic domain-like"/>
    <property type="match status" value="1"/>
</dbReference>
<keyword evidence="12" id="KW-1185">Reference proteome</keyword>
<dbReference type="GO" id="GO:0016757">
    <property type="term" value="F:glycosyltransferase activity"/>
    <property type="evidence" value="ECO:0007669"/>
    <property type="project" value="UniProtKB-KW"/>
</dbReference>
<dbReference type="UniPathway" id="UPA00219"/>
<dbReference type="EMBL" id="FQZM01000003">
    <property type="protein sequence ID" value="SHI32028.1"/>
    <property type="molecule type" value="Genomic_DNA"/>
</dbReference>
<dbReference type="InterPro" id="IPR050979">
    <property type="entry name" value="LD-transpeptidase"/>
</dbReference>
<evidence type="ECO:0000256" key="3">
    <source>
        <dbReference type="ARBA" id="ARBA00022676"/>
    </source>
</evidence>
<name>A0A1M6A6B3_9FIRM</name>
<dbReference type="OrthoDB" id="9787225at2"/>
<dbReference type="GO" id="GO:0018104">
    <property type="term" value="P:peptidoglycan-protein cross-linking"/>
    <property type="evidence" value="ECO:0007669"/>
    <property type="project" value="TreeGrafter"/>
</dbReference>
<organism evidence="11 12">
    <name type="scientific">Desulfofundulus thermosubterraneus DSM 16057</name>
    <dbReference type="NCBI Taxonomy" id="1121432"/>
    <lineage>
        <taxon>Bacteria</taxon>
        <taxon>Bacillati</taxon>
        <taxon>Bacillota</taxon>
        <taxon>Clostridia</taxon>
        <taxon>Eubacteriales</taxon>
        <taxon>Peptococcaceae</taxon>
        <taxon>Desulfofundulus</taxon>
    </lineage>
</organism>
<dbReference type="Proteomes" id="UP000184529">
    <property type="component" value="Unassembled WGS sequence"/>
</dbReference>
<dbReference type="InterPro" id="IPR036365">
    <property type="entry name" value="PGBD-like_sf"/>
</dbReference>
<dbReference type="InterPro" id="IPR005490">
    <property type="entry name" value="LD_TPept_cat_dom"/>
</dbReference>
<keyword evidence="3" id="KW-0328">Glycosyltransferase</keyword>
<proteinExistence type="inferred from homology"/>
<dbReference type="InterPro" id="IPR036366">
    <property type="entry name" value="PGBDSf"/>
</dbReference>
<keyword evidence="7 9" id="KW-0573">Peptidoglycan synthesis</keyword>
<evidence type="ECO:0000256" key="1">
    <source>
        <dbReference type="ARBA" id="ARBA00004752"/>
    </source>
</evidence>
<evidence type="ECO:0000256" key="9">
    <source>
        <dbReference type="PROSITE-ProRule" id="PRU01373"/>
    </source>
</evidence>
<evidence type="ECO:0000313" key="11">
    <source>
        <dbReference type="EMBL" id="SHI32028.1"/>
    </source>
</evidence>
<feature type="domain" description="L,D-TPase catalytic" evidence="10">
    <location>
        <begin position="140"/>
        <end position="249"/>
    </location>
</feature>
<dbReference type="InterPro" id="IPR038063">
    <property type="entry name" value="Transpep_catalytic_dom"/>
</dbReference>
<dbReference type="SUPFAM" id="SSF47090">
    <property type="entry name" value="PGBD-like"/>
    <property type="match status" value="2"/>
</dbReference>
<evidence type="ECO:0000256" key="7">
    <source>
        <dbReference type="ARBA" id="ARBA00022984"/>
    </source>
</evidence>
<evidence type="ECO:0000259" key="10">
    <source>
        <dbReference type="PROSITE" id="PS52029"/>
    </source>
</evidence>
<evidence type="ECO:0000313" key="12">
    <source>
        <dbReference type="Proteomes" id="UP000184529"/>
    </source>
</evidence>
<dbReference type="PANTHER" id="PTHR30582:SF24">
    <property type="entry name" value="L,D-TRANSPEPTIDASE ERFK_SRFK-RELATED"/>
    <property type="match status" value="1"/>
</dbReference>
<feature type="active site" description="Proton donor/acceptor" evidence="9">
    <location>
        <position position="209"/>
    </location>
</feature>
<keyword evidence="11" id="KW-0449">Lipoprotein</keyword>
<accession>A0A1M6A6B3</accession>
<dbReference type="AlphaFoldDB" id="A0A1M6A6B3"/>
<gene>
    <name evidence="11" type="ORF">SAMN02745219_00028</name>
</gene>
<sequence length="323" mass="35695">MGGEKRGKIKNDSLTCPVICMRRCICLIILSFLLLCRPACTPALVRAHECGSYEQPRLTTPFHQGRDIANLQQCLSSLGYFRGPASGLYDETTIQAVERFQKDHGLPPTGVADVSTWQSISQAMLARPDQGAPPSPGHDLFILVDTRSLTMTVFSRGQPIRQYPVALGKPGSETPLGLWKIVDKSDEYVPGMGPRWMGLNIPKGTYGIHGTDSPWSIGTFASAGCVRLHNAHVVELYDWVSEGTPVLVLGNPFLPQYPVLYQGSCGTAVQEVQRTLKRLGYYNQKPDGIFGPQTAEAVELFRKKHVLEEKPVVDEELWRLLGF</sequence>
<comment type="similarity">
    <text evidence="2">Belongs to the YkuD family.</text>
</comment>
<dbReference type="GO" id="GO:0071972">
    <property type="term" value="F:peptidoglycan L,D-transpeptidase activity"/>
    <property type="evidence" value="ECO:0007669"/>
    <property type="project" value="TreeGrafter"/>
</dbReference>
<keyword evidence="4" id="KW-0808">Transferase</keyword>
<dbReference type="Pfam" id="PF01471">
    <property type="entry name" value="PG_binding_1"/>
    <property type="match status" value="2"/>
</dbReference>
<dbReference type="InterPro" id="IPR002477">
    <property type="entry name" value="Peptidoglycan-bd-like"/>
</dbReference>
<dbReference type="SUPFAM" id="SSF141523">
    <property type="entry name" value="L,D-transpeptidase catalytic domain-like"/>
    <property type="match status" value="1"/>
</dbReference>
<feature type="active site" description="Nucleophile" evidence="9">
    <location>
        <position position="225"/>
    </location>
</feature>
<evidence type="ECO:0000256" key="4">
    <source>
        <dbReference type="ARBA" id="ARBA00022679"/>
    </source>
</evidence>
<keyword evidence="6 9" id="KW-0133">Cell shape</keyword>
<protein>
    <submittedName>
        <fullName evidence="11">Lipoprotein-anchoring transpeptidase ErfK/SrfK</fullName>
    </submittedName>
</protein>
<dbReference type="GO" id="GO:0008360">
    <property type="term" value="P:regulation of cell shape"/>
    <property type="evidence" value="ECO:0007669"/>
    <property type="project" value="UniProtKB-UniRule"/>
</dbReference>
<evidence type="ECO:0000256" key="2">
    <source>
        <dbReference type="ARBA" id="ARBA00005992"/>
    </source>
</evidence>
<keyword evidence="8 9" id="KW-0961">Cell wall biogenesis/degradation</keyword>
<keyword evidence="5" id="KW-0378">Hydrolase</keyword>
<comment type="pathway">
    <text evidence="1 9">Cell wall biogenesis; peptidoglycan biosynthesis.</text>
</comment>
<evidence type="ECO:0000256" key="5">
    <source>
        <dbReference type="ARBA" id="ARBA00022801"/>
    </source>
</evidence>
<dbReference type="CDD" id="cd16913">
    <property type="entry name" value="YkuD_like"/>
    <property type="match status" value="1"/>
</dbReference>
<reference evidence="12" key="1">
    <citation type="submission" date="2016-11" db="EMBL/GenBank/DDBJ databases">
        <authorList>
            <person name="Varghese N."/>
            <person name="Submissions S."/>
        </authorList>
    </citation>
    <scope>NUCLEOTIDE SEQUENCE [LARGE SCALE GENOMIC DNA]</scope>
    <source>
        <strain evidence="12">DSM 16057</strain>
    </source>
</reference>
<dbReference type="Pfam" id="PF03734">
    <property type="entry name" value="YkuD"/>
    <property type="match status" value="1"/>
</dbReference>
<evidence type="ECO:0000256" key="6">
    <source>
        <dbReference type="ARBA" id="ARBA00022960"/>
    </source>
</evidence>
<dbReference type="Gene3D" id="1.10.101.10">
    <property type="entry name" value="PGBD-like superfamily/PGBD"/>
    <property type="match status" value="2"/>
</dbReference>
<dbReference type="PANTHER" id="PTHR30582">
    <property type="entry name" value="L,D-TRANSPEPTIDASE"/>
    <property type="match status" value="1"/>
</dbReference>
<dbReference type="GO" id="GO:0005576">
    <property type="term" value="C:extracellular region"/>
    <property type="evidence" value="ECO:0007669"/>
    <property type="project" value="TreeGrafter"/>
</dbReference>
<dbReference type="STRING" id="1121432.SAMN02745219_00028"/>
<evidence type="ECO:0000256" key="8">
    <source>
        <dbReference type="ARBA" id="ARBA00023316"/>
    </source>
</evidence>
<dbReference type="PROSITE" id="PS52029">
    <property type="entry name" value="LD_TPASE"/>
    <property type="match status" value="1"/>
</dbReference>
<dbReference type="GO" id="GO:0071555">
    <property type="term" value="P:cell wall organization"/>
    <property type="evidence" value="ECO:0007669"/>
    <property type="project" value="UniProtKB-UniRule"/>
</dbReference>